<evidence type="ECO:0000256" key="7">
    <source>
        <dbReference type="SAM" id="MobiDB-lite"/>
    </source>
</evidence>
<comment type="subcellular location">
    <subcellularLocation>
        <location evidence="1">Secreted</location>
    </subcellularLocation>
</comment>
<feature type="signal peptide" evidence="8">
    <location>
        <begin position="1"/>
        <end position="22"/>
    </location>
</feature>
<feature type="region of interest" description="Disordered" evidence="7">
    <location>
        <begin position="29"/>
        <end position="73"/>
    </location>
</feature>
<feature type="compositionally biased region" description="Basic and acidic residues" evidence="7">
    <location>
        <begin position="36"/>
        <end position="47"/>
    </location>
</feature>
<sequence>MTILSNIAIVLVFACIAQLVLVADCRKGQGKKGKKDSRGTESMERAPKPAPIQPSYRNEKEQKSPSVKGVPKGRFVTKDKTQCTWVAIGEDVFTLGVNCKKGGDNFDCEYKAIPTDCPEYASRVKAYWKQIARSLKKQKALCKDPAALVKAGMCKRAPKTAHFKLSNTPSKHPESATHPPPSPSGKSCTEYQKQRAEEHCSESWSSLCTLFFSMVQGGEDC</sequence>
<evidence type="ECO:0000256" key="6">
    <source>
        <dbReference type="ARBA" id="ARBA00023183"/>
    </source>
</evidence>
<dbReference type="EMBL" id="JAFIRN010000007">
    <property type="protein sequence ID" value="KAG5845255.1"/>
    <property type="molecule type" value="Genomic_DNA"/>
</dbReference>
<keyword evidence="4 8" id="KW-0732">Signal</keyword>
<feature type="chain" id="PRO_5038582145" description="Fibroblast growth factor binding protein 1b" evidence="8">
    <location>
        <begin position="23"/>
        <end position="221"/>
    </location>
</feature>
<proteinExistence type="inferred from homology"/>
<name>A0A9D3MA48_ANGAN</name>
<evidence type="ECO:0000256" key="5">
    <source>
        <dbReference type="ARBA" id="ARBA00023157"/>
    </source>
</evidence>
<dbReference type="PANTHER" id="PTHR15258">
    <property type="entry name" value="FGF BINDING PROTEIN-RELATED"/>
    <property type="match status" value="1"/>
</dbReference>
<gene>
    <name evidence="9" type="ORF">ANANG_G00136850</name>
</gene>
<evidence type="ECO:0000256" key="2">
    <source>
        <dbReference type="ARBA" id="ARBA00008326"/>
    </source>
</evidence>
<evidence type="ECO:0000256" key="4">
    <source>
        <dbReference type="ARBA" id="ARBA00022729"/>
    </source>
</evidence>
<evidence type="ECO:0000256" key="1">
    <source>
        <dbReference type="ARBA" id="ARBA00004613"/>
    </source>
</evidence>
<evidence type="ECO:0008006" key="11">
    <source>
        <dbReference type="Google" id="ProtNLM"/>
    </source>
</evidence>
<keyword evidence="6" id="KW-0340">Growth factor binding</keyword>
<evidence type="ECO:0000313" key="10">
    <source>
        <dbReference type="Proteomes" id="UP001044222"/>
    </source>
</evidence>
<reference evidence="9" key="1">
    <citation type="submission" date="2021-01" db="EMBL/GenBank/DDBJ databases">
        <title>A chromosome-scale assembly of European eel, Anguilla anguilla.</title>
        <authorList>
            <person name="Henkel C."/>
            <person name="Jong-Raadsen S.A."/>
            <person name="Dufour S."/>
            <person name="Weltzien F.-A."/>
            <person name="Palstra A.P."/>
            <person name="Pelster B."/>
            <person name="Spaink H.P."/>
            <person name="Van Den Thillart G.E."/>
            <person name="Jansen H."/>
            <person name="Zahm M."/>
            <person name="Klopp C."/>
            <person name="Cedric C."/>
            <person name="Louis A."/>
            <person name="Berthelot C."/>
            <person name="Parey E."/>
            <person name="Roest Crollius H."/>
            <person name="Montfort J."/>
            <person name="Robinson-Rechavi M."/>
            <person name="Bucao C."/>
            <person name="Bouchez O."/>
            <person name="Gislard M."/>
            <person name="Lluch J."/>
            <person name="Milhes M."/>
            <person name="Lampietro C."/>
            <person name="Lopez Roques C."/>
            <person name="Donnadieu C."/>
            <person name="Braasch I."/>
            <person name="Desvignes T."/>
            <person name="Postlethwait J."/>
            <person name="Bobe J."/>
            <person name="Guiguen Y."/>
            <person name="Dirks R."/>
        </authorList>
    </citation>
    <scope>NUCLEOTIDE SEQUENCE</scope>
    <source>
        <strain evidence="9">Tag_6206</strain>
        <tissue evidence="9">Liver</tissue>
    </source>
</reference>
<dbReference type="Proteomes" id="UP001044222">
    <property type="component" value="Chromosome 7"/>
</dbReference>
<evidence type="ECO:0000313" key="9">
    <source>
        <dbReference type="EMBL" id="KAG5845255.1"/>
    </source>
</evidence>
<dbReference type="GO" id="GO:0005576">
    <property type="term" value="C:extracellular region"/>
    <property type="evidence" value="ECO:0007669"/>
    <property type="project" value="UniProtKB-SubCell"/>
</dbReference>
<comment type="caution">
    <text evidence="9">The sequence shown here is derived from an EMBL/GenBank/DDBJ whole genome shotgun (WGS) entry which is preliminary data.</text>
</comment>
<dbReference type="AlphaFoldDB" id="A0A9D3MA48"/>
<dbReference type="GO" id="GO:0019838">
    <property type="term" value="F:growth factor binding"/>
    <property type="evidence" value="ECO:0007669"/>
    <property type="project" value="UniProtKB-KW"/>
</dbReference>
<accession>A0A9D3MA48</accession>
<feature type="region of interest" description="Disordered" evidence="7">
    <location>
        <begin position="165"/>
        <end position="188"/>
    </location>
</feature>
<dbReference type="GO" id="GO:0007267">
    <property type="term" value="P:cell-cell signaling"/>
    <property type="evidence" value="ECO:0007669"/>
    <property type="project" value="TreeGrafter"/>
</dbReference>
<dbReference type="PANTHER" id="PTHR15258:SF2">
    <property type="entry name" value="FIBROBLAST GROWTH FACTOR-BINDING PROTEIN 1"/>
    <property type="match status" value="1"/>
</dbReference>
<organism evidence="9 10">
    <name type="scientific">Anguilla anguilla</name>
    <name type="common">European freshwater eel</name>
    <name type="synonym">Muraena anguilla</name>
    <dbReference type="NCBI Taxonomy" id="7936"/>
    <lineage>
        <taxon>Eukaryota</taxon>
        <taxon>Metazoa</taxon>
        <taxon>Chordata</taxon>
        <taxon>Craniata</taxon>
        <taxon>Vertebrata</taxon>
        <taxon>Euteleostomi</taxon>
        <taxon>Actinopterygii</taxon>
        <taxon>Neopterygii</taxon>
        <taxon>Teleostei</taxon>
        <taxon>Anguilliformes</taxon>
        <taxon>Anguillidae</taxon>
        <taxon>Anguilla</taxon>
    </lineage>
</organism>
<dbReference type="Pfam" id="PF06473">
    <property type="entry name" value="FGF-BP1"/>
    <property type="match status" value="1"/>
</dbReference>
<evidence type="ECO:0000256" key="8">
    <source>
        <dbReference type="SAM" id="SignalP"/>
    </source>
</evidence>
<keyword evidence="5" id="KW-1015">Disulfide bond</keyword>
<dbReference type="InterPro" id="IPR010510">
    <property type="entry name" value="FGF1-bd"/>
</dbReference>
<evidence type="ECO:0000256" key="3">
    <source>
        <dbReference type="ARBA" id="ARBA00022525"/>
    </source>
</evidence>
<protein>
    <recommendedName>
        <fullName evidence="11">Fibroblast growth factor binding protein 1b</fullName>
    </recommendedName>
</protein>
<keyword evidence="3" id="KW-0964">Secreted</keyword>
<keyword evidence="10" id="KW-1185">Reference proteome</keyword>
<comment type="similarity">
    <text evidence="2">Belongs to the fibroblast growth factor-binding protein family.</text>
</comment>